<dbReference type="SUPFAM" id="SSF56300">
    <property type="entry name" value="Metallo-dependent phosphatases"/>
    <property type="match status" value="1"/>
</dbReference>
<dbReference type="Pfam" id="PF09423">
    <property type="entry name" value="PhoD"/>
    <property type="match status" value="1"/>
</dbReference>
<proteinExistence type="predicted"/>
<dbReference type="InterPro" id="IPR029052">
    <property type="entry name" value="Metallo-depent_PP-like"/>
</dbReference>
<dbReference type="Gene3D" id="3.60.21.70">
    <property type="entry name" value="PhoD-like phosphatase"/>
    <property type="match status" value="1"/>
</dbReference>
<evidence type="ECO:0000256" key="1">
    <source>
        <dbReference type="SAM" id="SignalP"/>
    </source>
</evidence>
<dbReference type="Proteomes" id="UP000055702">
    <property type="component" value="Unassembled WGS sequence"/>
</dbReference>
<evidence type="ECO:0000259" key="2">
    <source>
        <dbReference type="Pfam" id="PF09423"/>
    </source>
</evidence>
<evidence type="ECO:0000313" key="3">
    <source>
        <dbReference type="EMBL" id="KVX01282.1"/>
    </source>
</evidence>
<dbReference type="AlphaFoldDB" id="A0A119CZG2"/>
<organism evidence="3">
    <name type="scientific">Shewanella frigidimarina</name>
    <dbReference type="NCBI Taxonomy" id="56812"/>
    <lineage>
        <taxon>Bacteria</taxon>
        <taxon>Pseudomonadati</taxon>
        <taxon>Pseudomonadota</taxon>
        <taxon>Gammaproteobacteria</taxon>
        <taxon>Alteromonadales</taxon>
        <taxon>Shewanellaceae</taxon>
        <taxon>Shewanella</taxon>
    </lineage>
</organism>
<keyword evidence="1" id="KW-0732">Signal</keyword>
<feature type="signal peptide" evidence="1">
    <location>
        <begin position="1"/>
        <end position="23"/>
    </location>
</feature>
<feature type="chain" id="PRO_5007161891" description="PhoD-like phosphatase metallophosphatase domain-containing protein" evidence="1">
    <location>
        <begin position="24"/>
        <end position="793"/>
    </location>
</feature>
<evidence type="ECO:0000313" key="4">
    <source>
        <dbReference type="Proteomes" id="UP000055702"/>
    </source>
</evidence>
<dbReference type="EMBL" id="LRDC01000027">
    <property type="protein sequence ID" value="KVX01282.1"/>
    <property type="molecule type" value="Genomic_DNA"/>
</dbReference>
<sequence length="793" mass="89418">MERRSFIKLSALATGAILFPTQAARLAANRANDVELTAVESLYAGQSRPWLGLSFWGNRLQDWRLHNARIECIRGDKGFEVRTVSLLTRSLNAKHVPGRIQVKLGNLTPTKSGFAGLLIGAGANKLDYRASAMIHAAAGENGGFMAVINSDGELSFRDFSDQQKPLSFEKVIRSNTVSIGKLHDREIILDCHFDPVSQDKFDVRLVATDAKTNKELGFIVRSAVNTNELIGGLMLLSSPPSKQAGARWYFKDIKTGGDKVAQHPQQQLGPVIGCMHSVNRKVLKLSCQFMPVASEQFQQAKLQYRISPTRVLGSSTEAWVDGQVQSMQDGYVMQFRLTQWNSLVDHEYRIVDEAGETLYQGFVVKDPKVSKDLSIALYSCLMATSEALDKTHYQKRLTQERNIGRFTPENILVPYTQLSQNCEYHQPDLYVFCGDQFYESTPTQVWRNKPDSHLDMLYRWYLWYWSFAKVIRDRPTIMIADDHDVMQGNLWGVGGRDPVVLEGKTRTEEDGGYTQTKSLVNMVYRVQQGHNPDPYDPTPIDNDISVSYCEFVYGGVSFAMVEDRKFKSRRNININPIHTQGELLGHRQENFLREWADIDSDLPKVCLASSMWGSPQTKSNVEPLLDYDANGYPPDGRTRAISLIKNAKAVVICGDQHLAMMATQGINDYEDGPLFFAGPAGAAFWQRWFEGLNKLPNQFNNDPNTGNFIDTFGNKMRVLAVANPKITYDEFKSQTNGSWSNFMADPALKSEGYGIVKVKHSQQKMIFECWEGSVDPAHGQQFAGWPYTHRFPR</sequence>
<reference evidence="3 4" key="1">
    <citation type="submission" date="2016-01" db="EMBL/GenBank/DDBJ databases">
        <title>Draft genome of the antarctic isolate Shewanella frigidimarina Ag06-30.</title>
        <authorList>
            <person name="Parmeciano Di Noto G."/>
            <person name="Vazquez S."/>
            <person name="Mac Cormack W."/>
            <person name="Iriarte A."/>
            <person name="Quiroga C."/>
        </authorList>
    </citation>
    <scope>NUCLEOTIDE SEQUENCE [LARGE SCALE GENOMIC DNA]</scope>
    <source>
        <strain evidence="3 4">Ag06-30</strain>
    </source>
</reference>
<name>A0A119CZG2_SHEFR</name>
<gene>
    <name evidence="3" type="ORF">AWJ07_18445</name>
</gene>
<dbReference type="RefSeq" id="WP_059746343.1">
    <property type="nucleotide sequence ID" value="NZ_LRDC01000027.1"/>
</dbReference>
<dbReference type="InterPro" id="IPR038607">
    <property type="entry name" value="PhoD-like_sf"/>
</dbReference>
<dbReference type="InterPro" id="IPR018946">
    <property type="entry name" value="PhoD-like_MPP"/>
</dbReference>
<protein>
    <recommendedName>
        <fullName evidence="2">PhoD-like phosphatase metallophosphatase domain-containing protein</fullName>
    </recommendedName>
</protein>
<feature type="domain" description="PhoD-like phosphatase metallophosphatase" evidence="2">
    <location>
        <begin position="415"/>
        <end position="663"/>
    </location>
</feature>
<accession>A0A119CZG2</accession>
<comment type="caution">
    <text evidence="3">The sequence shown here is derived from an EMBL/GenBank/DDBJ whole genome shotgun (WGS) entry which is preliminary data.</text>
</comment>